<dbReference type="InterPro" id="IPR050312">
    <property type="entry name" value="IolE/XylAMocC-like"/>
</dbReference>
<gene>
    <name evidence="2" type="ORF">QPL79_02305</name>
</gene>
<dbReference type="GO" id="GO:0016853">
    <property type="term" value="F:isomerase activity"/>
    <property type="evidence" value="ECO:0007669"/>
    <property type="project" value="UniProtKB-KW"/>
</dbReference>
<evidence type="ECO:0000259" key="1">
    <source>
        <dbReference type="Pfam" id="PF01261"/>
    </source>
</evidence>
<dbReference type="InterPro" id="IPR013022">
    <property type="entry name" value="Xyl_isomerase-like_TIM-brl"/>
</dbReference>
<dbReference type="AlphaFoldDB" id="A0ABD4Z5B9"/>
<comment type="caution">
    <text evidence="2">The sequence shown here is derived from an EMBL/GenBank/DDBJ whole genome shotgun (WGS) entry which is preliminary data.</text>
</comment>
<organism evidence="2 3">
    <name type="scientific">Ignisphaera cupida</name>
    <dbReference type="NCBI Taxonomy" id="3050454"/>
    <lineage>
        <taxon>Archaea</taxon>
        <taxon>Thermoproteota</taxon>
        <taxon>Thermoprotei</taxon>
        <taxon>Desulfurococcales</taxon>
        <taxon>Desulfurococcaceae</taxon>
        <taxon>Ignisphaera</taxon>
    </lineage>
</organism>
<dbReference type="Pfam" id="PF01261">
    <property type="entry name" value="AP_endonuc_2"/>
    <property type="match status" value="1"/>
</dbReference>
<evidence type="ECO:0000313" key="3">
    <source>
        <dbReference type="Proteomes" id="UP001529235"/>
    </source>
</evidence>
<dbReference type="Gene3D" id="3.20.20.150">
    <property type="entry name" value="Divalent-metal-dependent TIM barrel enzymes"/>
    <property type="match status" value="1"/>
</dbReference>
<accession>A0ABD4Z5B9</accession>
<dbReference type="PANTHER" id="PTHR12110:SF21">
    <property type="entry name" value="XYLOSE ISOMERASE-LIKE TIM BARREL DOMAIN-CONTAINING PROTEIN"/>
    <property type="match status" value="1"/>
</dbReference>
<dbReference type="PANTHER" id="PTHR12110">
    <property type="entry name" value="HYDROXYPYRUVATE ISOMERASE"/>
    <property type="match status" value="1"/>
</dbReference>
<dbReference type="RefSeq" id="WP_285273168.1">
    <property type="nucleotide sequence ID" value="NZ_JASNVW010000001.1"/>
</dbReference>
<reference evidence="2 3" key="1">
    <citation type="submission" date="2023-05" db="EMBL/GenBank/DDBJ databases">
        <title>A new hyperthermophilic archaea 'Ignisphaera cupida' sp. nov. and description of the family 'Ignisphaeraceae' fam. nov.</title>
        <authorList>
            <person name="Podosokorskaya O.A."/>
            <person name="Elcheninov A.G."/>
            <person name="Klukina A."/>
            <person name="Merkel A.Y."/>
        </authorList>
    </citation>
    <scope>NUCLEOTIDE SEQUENCE [LARGE SCALE GENOMIC DNA]</scope>
    <source>
        <strain evidence="2 3">4213-co</strain>
    </source>
</reference>
<dbReference type="InterPro" id="IPR036237">
    <property type="entry name" value="Xyl_isomerase-like_sf"/>
</dbReference>
<evidence type="ECO:0000313" key="2">
    <source>
        <dbReference type="EMBL" id="MDK6028197.1"/>
    </source>
</evidence>
<dbReference type="SUPFAM" id="SSF51658">
    <property type="entry name" value="Xylose isomerase-like"/>
    <property type="match status" value="1"/>
</dbReference>
<feature type="domain" description="Xylose isomerase-like TIM barrel" evidence="1">
    <location>
        <begin position="19"/>
        <end position="176"/>
    </location>
</feature>
<dbReference type="Proteomes" id="UP001529235">
    <property type="component" value="Unassembled WGS sequence"/>
</dbReference>
<dbReference type="EMBL" id="JASNVW010000001">
    <property type="protein sequence ID" value="MDK6028197.1"/>
    <property type="molecule type" value="Genomic_DNA"/>
</dbReference>
<name>A0ABD4Z5B9_9CREN</name>
<proteinExistence type="predicted"/>
<sequence length="187" mass="21527">MRFTFSTLAYPHLKIDEVLERAKKFGLDGVELRVADDGIHLKPHYPIGKEYVDTIRSSGVKIVSIAGYARFSSVSDEERKRNEELLKTLTLMAEQLEAKVIRVFAGRFEDDSESSIKRISKSLNKFADYAEKHGIYIAIETHDELSRLEVLLRLLKELDPRIKILYDPANMIMLGEKHETVFPYPIE</sequence>
<protein>
    <submittedName>
        <fullName evidence="2">Sugar phosphate isomerase/epimerase family protein</fullName>
    </submittedName>
</protein>
<keyword evidence="2" id="KW-0413">Isomerase</keyword>
<keyword evidence="3" id="KW-1185">Reference proteome</keyword>